<feature type="transmembrane region" description="Helical" evidence="17">
    <location>
        <begin position="222"/>
        <end position="242"/>
    </location>
</feature>
<gene>
    <name evidence="20" type="ORF">PND82_06925</name>
</gene>
<name>A0AAW6CSU7_9FIRM</name>
<dbReference type="InterPro" id="IPR051088">
    <property type="entry name" value="PTS_Sugar-EIIC/EIIB"/>
</dbReference>
<dbReference type="PROSITE" id="PS51105">
    <property type="entry name" value="PTS_EIIC_TYPE_3"/>
    <property type="match status" value="1"/>
</dbReference>
<dbReference type="InterPro" id="IPR013012">
    <property type="entry name" value="PTS_EIIB_3"/>
</dbReference>
<keyword evidence="4" id="KW-0813">Transport</keyword>
<feature type="transmembrane region" description="Helical" evidence="17">
    <location>
        <begin position="164"/>
        <end position="184"/>
    </location>
</feature>
<dbReference type="Pfam" id="PF02302">
    <property type="entry name" value="PTS_IIB"/>
    <property type="match status" value="1"/>
</dbReference>
<keyword evidence="6" id="KW-0597">Phosphoprotein</keyword>
<evidence type="ECO:0000256" key="13">
    <source>
        <dbReference type="ARBA" id="ARBA00023136"/>
    </source>
</evidence>
<comment type="caution">
    <text evidence="20">The sequence shown here is derived from an EMBL/GenBank/DDBJ whole genome shotgun (WGS) entry which is preliminary data.</text>
</comment>
<evidence type="ECO:0000256" key="6">
    <source>
        <dbReference type="ARBA" id="ARBA00022553"/>
    </source>
</evidence>
<evidence type="ECO:0000256" key="8">
    <source>
        <dbReference type="ARBA" id="ARBA00022679"/>
    </source>
</evidence>
<feature type="transmembrane region" description="Helical" evidence="17">
    <location>
        <begin position="502"/>
        <end position="523"/>
    </location>
</feature>
<dbReference type="Gene3D" id="3.40.50.2300">
    <property type="match status" value="1"/>
</dbReference>
<evidence type="ECO:0000256" key="1">
    <source>
        <dbReference type="ARBA" id="ARBA00004651"/>
    </source>
</evidence>
<comment type="subcellular location">
    <subcellularLocation>
        <location evidence="1">Cell membrane</location>
        <topology evidence="1">Multi-pass membrane protein</topology>
    </subcellularLocation>
</comment>
<keyword evidence="7" id="KW-0762">Sugar transport</keyword>
<feature type="transmembrane region" description="Helical" evidence="17">
    <location>
        <begin position="458"/>
        <end position="482"/>
    </location>
</feature>
<feature type="transmembrane region" description="Helical" evidence="17">
    <location>
        <begin position="394"/>
        <end position="415"/>
    </location>
</feature>
<organism evidence="20 21">
    <name type="scientific">Faecalicoccus pleomorphus</name>
    <dbReference type="NCBI Taxonomy" id="1323"/>
    <lineage>
        <taxon>Bacteria</taxon>
        <taxon>Bacillati</taxon>
        <taxon>Bacillota</taxon>
        <taxon>Erysipelotrichia</taxon>
        <taxon>Erysipelotrichales</taxon>
        <taxon>Erysipelotrichaceae</taxon>
        <taxon>Faecalicoccus</taxon>
    </lineage>
</organism>
<evidence type="ECO:0000256" key="10">
    <source>
        <dbReference type="ARBA" id="ARBA00022692"/>
    </source>
</evidence>
<evidence type="ECO:0000259" key="19">
    <source>
        <dbReference type="PROSITE" id="PS51105"/>
    </source>
</evidence>
<keyword evidence="10 17" id="KW-0812">Transmembrane</keyword>
<evidence type="ECO:0000256" key="2">
    <source>
        <dbReference type="ARBA" id="ARBA00012802"/>
    </source>
</evidence>
<dbReference type="RefSeq" id="WP_272002382.1">
    <property type="nucleotide sequence ID" value="NZ_JAQLXO010000010.1"/>
</dbReference>
<evidence type="ECO:0000259" key="18">
    <source>
        <dbReference type="PROSITE" id="PS51100"/>
    </source>
</evidence>
<dbReference type="GO" id="GO:0005886">
    <property type="term" value="C:plasma membrane"/>
    <property type="evidence" value="ECO:0007669"/>
    <property type="project" value="UniProtKB-SubCell"/>
</dbReference>
<dbReference type="AlphaFoldDB" id="A0AAW6CSU7"/>
<dbReference type="InterPro" id="IPR003501">
    <property type="entry name" value="PTS_EIIB_2/3"/>
</dbReference>
<dbReference type="CDD" id="cd05564">
    <property type="entry name" value="PTS_IIB_chitobiose_lichenan"/>
    <property type="match status" value="1"/>
</dbReference>
<evidence type="ECO:0000313" key="21">
    <source>
        <dbReference type="Proteomes" id="UP001212981"/>
    </source>
</evidence>
<dbReference type="PROSITE" id="PS51100">
    <property type="entry name" value="PTS_EIIB_TYPE_3"/>
    <property type="match status" value="1"/>
</dbReference>
<sequence length="539" mass="60878">MNKVLLTCGAGASSGFLAQRTRQAFNKMNVEMEVKAVSESELNEYIKDYDILMVGPHLRYKLDEIKKLAKPYNMEVRLIDEEIYGSIDGEALAKQLISYFAKVEKNIKPVDAKEKISEDKEQKLSETDSKNRIMSWMENKFVPKMNKIANNAFVKGIQDSMMTALPFIMVGSLISLWNIIQVYIPSLPDLSLISSFSFGLFSLFLAFLIPLKIMENYNISKFKFYAALSGVSSYMMLMMPVLDDAGNIIYVFEKMGAAGMLVSLVVSVFVSLIMLIFSKFSFFKKDTNMPDIVVSWTDAMLPIFLILLISMLLYTNNIDVYAGIQLLFNPVLGFSQSLGGIIICSMVVSILYSFGISSWVVFPVIWTIWMQGIADNQALVAAGQVATNLNLMEFFHPFVYLGGTGATLALSFFMYHSKCKRLNAMGKFTIVPSILNINEPLVFGTPIAFNPILMIPMWILSLILPIITYIAFSVGLVTVPSTPFQVWYLPVFFYGYLATGDIRAFILIIVNLLISFLIYYPFFKVYEHQELKKESLEEE</sequence>
<feature type="modified residue" description="Phosphocysteine; by EIIA" evidence="16">
    <location>
        <position position="8"/>
    </location>
</feature>
<dbReference type="GO" id="GO:0016301">
    <property type="term" value="F:kinase activity"/>
    <property type="evidence" value="ECO:0007669"/>
    <property type="project" value="UniProtKB-KW"/>
</dbReference>
<feature type="domain" description="PTS EIIB type-3" evidence="18">
    <location>
        <begin position="1"/>
        <end position="106"/>
    </location>
</feature>
<dbReference type="EC" id="2.7.1.207" evidence="2"/>
<evidence type="ECO:0000313" key="20">
    <source>
        <dbReference type="EMBL" id="MDB7982546.1"/>
    </source>
</evidence>
<dbReference type="GO" id="GO:1902815">
    <property type="term" value="P:N,N'-diacetylchitobiose import"/>
    <property type="evidence" value="ECO:0007669"/>
    <property type="project" value="TreeGrafter"/>
</dbReference>
<evidence type="ECO:0000256" key="3">
    <source>
        <dbReference type="ARBA" id="ARBA00020834"/>
    </source>
</evidence>
<evidence type="ECO:0000256" key="16">
    <source>
        <dbReference type="PROSITE-ProRule" id="PRU00423"/>
    </source>
</evidence>
<evidence type="ECO:0000256" key="9">
    <source>
        <dbReference type="ARBA" id="ARBA00022683"/>
    </source>
</evidence>
<feature type="domain" description="PTS EIIC type-3" evidence="19">
    <location>
        <begin position="137"/>
        <end position="522"/>
    </location>
</feature>
<protein>
    <recommendedName>
        <fullName evidence="3">PTS system lactose-specific EIICB component</fullName>
        <ecNumber evidence="2">2.7.1.207</ecNumber>
    </recommendedName>
    <alternativeName>
        <fullName evidence="14">EIICB-Lac</fullName>
    </alternativeName>
</protein>
<feature type="transmembrane region" description="Helical" evidence="17">
    <location>
        <begin position="257"/>
        <end position="280"/>
    </location>
</feature>
<feature type="transmembrane region" description="Helical" evidence="17">
    <location>
        <begin position="320"/>
        <end position="343"/>
    </location>
</feature>
<dbReference type="GO" id="GO:0009401">
    <property type="term" value="P:phosphoenolpyruvate-dependent sugar phosphotransferase system"/>
    <property type="evidence" value="ECO:0007669"/>
    <property type="project" value="UniProtKB-KW"/>
</dbReference>
<dbReference type="InterPro" id="IPR004501">
    <property type="entry name" value="PTS_EIIC_3"/>
</dbReference>
<dbReference type="GO" id="GO:0008982">
    <property type="term" value="F:protein-N(PI)-phosphohistidine-sugar phosphotransferase activity"/>
    <property type="evidence" value="ECO:0007669"/>
    <property type="project" value="InterPro"/>
</dbReference>
<dbReference type="InterPro" id="IPR003352">
    <property type="entry name" value="PTS_EIIC"/>
</dbReference>
<evidence type="ECO:0000256" key="11">
    <source>
        <dbReference type="ARBA" id="ARBA00022777"/>
    </source>
</evidence>
<reference evidence="20" key="1">
    <citation type="submission" date="2023-01" db="EMBL/GenBank/DDBJ databases">
        <title>Human gut microbiome strain richness.</title>
        <authorList>
            <person name="Chen-Liaw A."/>
        </authorList>
    </citation>
    <scope>NUCLEOTIDE SEQUENCE</scope>
    <source>
        <strain evidence="20">D8_m1001271B151109d0_201107</strain>
    </source>
</reference>
<feature type="transmembrane region" description="Helical" evidence="17">
    <location>
        <begin position="350"/>
        <end position="374"/>
    </location>
</feature>
<dbReference type="Pfam" id="PF02378">
    <property type="entry name" value="PTS_EIIC"/>
    <property type="match status" value="1"/>
</dbReference>
<dbReference type="InterPro" id="IPR036095">
    <property type="entry name" value="PTS_EIIB-like_sf"/>
</dbReference>
<evidence type="ECO:0000256" key="15">
    <source>
        <dbReference type="ARBA" id="ARBA00048444"/>
    </source>
</evidence>
<feature type="transmembrane region" description="Helical" evidence="17">
    <location>
        <begin position="292"/>
        <end position="314"/>
    </location>
</feature>
<keyword evidence="8" id="KW-0808">Transferase</keyword>
<evidence type="ECO:0000256" key="5">
    <source>
        <dbReference type="ARBA" id="ARBA00022475"/>
    </source>
</evidence>
<dbReference type="PANTHER" id="PTHR33989">
    <property type="match status" value="1"/>
</dbReference>
<evidence type="ECO:0000256" key="12">
    <source>
        <dbReference type="ARBA" id="ARBA00022989"/>
    </source>
</evidence>
<evidence type="ECO:0000256" key="17">
    <source>
        <dbReference type="SAM" id="Phobius"/>
    </source>
</evidence>
<evidence type="ECO:0000256" key="14">
    <source>
        <dbReference type="ARBA" id="ARBA00029639"/>
    </source>
</evidence>
<evidence type="ECO:0000256" key="7">
    <source>
        <dbReference type="ARBA" id="ARBA00022597"/>
    </source>
</evidence>
<dbReference type="EMBL" id="JAQLXO010000010">
    <property type="protein sequence ID" value="MDB7982546.1"/>
    <property type="molecule type" value="Genomic_DNA"/>
</dbReference>
<evidence type="ECO:0000256" key="4">
    <source>
        <dbReference type="ARBA" id="ARBA00022448"/>
    </source>
</evidence>
<proteinExistence type="predicted"/>
<keyword evidence="12 17" id="KW-1133">Transmembrane helix</keyword>
<comment type="catalytic activity">
    <reaction evidence="15">
        <text>lactose(out) + N(pros)-phospho-L-histidyl-[protein] = lactose 6-phosphate(in) + L-histidyl-[protein]</text>
        <dbReference type="Rhea" id="RHEA:42400"/>
        <dbReference type="Rhea" id="RHEA-COMP:9745"/>
        <dbReference type="Rhea" id="RHEA-COMP:9746"/>
        <dbReference type="ChEBI" id="CHEBI:17716"/>
        <dbReference type="ChEBI" id="CHEBI:29979"/>
        <dbReference type="ChEBI" id="CHEBI:64837"/>
        <dbReference type="ChEBI" id="CHEBI:79080"/>
        <dbReference type="EC" id="2.7.1.207"/>
    </reaction>
</comment>
<keyword evidence="5" id="KW-1003">Cell membrane</keyword>
<keyword evidence="11" id="KW-0418">Kinase</keyword>
<dbReference type="SUPFAM" id="SSF52794">
    <property type="entry name" value="PTS system IIB component-like"/>
    <property type="match status" value="1"/>
</dbReference>
<feature type="transmembrane region" description="Helical" evidence="17">
    <location>
        <begin position="190"/>
        <end position="210"/>
    </location>
</feature>
<keyword evidence="13 17" id="KW-0472">Membrane</keyword>
<dbReference type="Proteomes" id="UP001212981">
    <property type="component" value="Unassembled WGS sequence"/>
</dbReference>
<accession>A0AAW6CSU7</accession>
<keyword evidence="9" id="KW-0598">Phosphotransferase system</keyword>
<dbReference type="PANTHER" id="PTHR33989:SF4">
    <property type="entry name" value="PTS SYSTEM N,N'-DIACETYLCHITOBIOSE-SPECIFIC EIIC COMPONENT"/>
    <property type="match status" value="1"/>
</dbReference>